<keyword evidence="3" id="KW-0234">DNA repair</keyword>
<dbReference type="SMART" id="SM00559">
    <property type="entry name" value="Ku78"/>
    <property type="match status" value="1"/>
</dbReference>
<reference evidence="6" key="2">
    <citation type="submission" date="2020-09" db="EMBL/GenBank/DDBJ databases">
        <authorList>
            <person name="Sun Q."/>
            <person name="Ohkuma M."/>
        </authorList>
    </citation>
    <scope>NUCLEOTIDE SEQUENCE</scope>
    <source>
        <strain evidence="6">JCM 14719</strain>
    </source>
</reference>
<accession>A0A8J3BA60</accession>
<dbReference type="AlphaFoldDB" id="A0A8J3BA60"/>
<dbReference type="PANTHER" id="PTHR41251">
    <property type="entry name" value="NON-HOMOLOGOUS END JOINING PROTEIN KU"/>
    <property type="match status" value="1"/>
</dbReference>
<keyword evidence="3" id="KW-0227">DNA damage</keyword>
<reference evidence="6" key="1">
    <citation type="journal article" date="2014" name="Int. J. Syst. Evol. Microbiol.">
        <title>Complete genome sequence of Corynebacterium casei LMG S-19264T (=DSM 44701T), isolated from a smear-ripened cheese.</title>
        <authorList>
            <consortium name="US DOE Joint Genome Institute (JGI-PGF)"/>
            <person name="Walter F."/>
            <person name="Albersmeier A."/>
            <person name="Kalinowski J."/>
            <person name="Ruckert C."/>
        </authorList>
    </citation>
    <scope>NUCLEOTIDE SEQUENCE</scope>
    <source>
        <strain evidence="6">JCM 14719</strain>
    </source>
</reference>
<feature type="domain" description="Ku" evidence="5">
    <location>
        <begin position="55"/>
        <end position="183"/>
    </location>
</feature>
<evidence type="ECO:0000256" key="4">
    <source>
        <dbReference type="SAM" id="MobiDB-lite"/>
    </source>
</evidence>
<dbReference type="Proteomes" id="UP000637720">
    <property type="component" value="Unassembled WGS sequence"/>
</dbReference>
<protein>
    <recommendedName>
        <fullName evidence="3">Non-homologous end joining protein Ku</fullName>
    </recommendedName>
</protein>
<dbReference type="Pfam" id="PF02735">
    <property type="entry name" value="Ku"/>
    <property type="match status" value="1"/>
</dbReference>
<dbReference type="GO" id="GO:0006310">
    <property type="term" value="P:DNA recombination"/>
    <property type="evidence" value="ECO:0007669"/>
    <property type="project" value="UniProtKB-KW"/>
</dbReference>
<dbReference type="NCBIfam" id="TIGR02772">
    <property type="entry name" value="Ku_bact"/>
    <property type="match status" value="1"/>
</dbReference>
<dbReference type="FunFam" id="2.40.290.10:FF:000004">
    <property type="entry name" value="Non-homologous end joining protein Ku"/>
    <property type="match status" value="1"/>
</dbReference>
<comment type="caution">
    <text evidence="6">The sequence shown here is derived from an EMBL/GenBank/DDBJ whole genome shotgun (WGS) entry which is preliminary data.</text>
</comment>
<dbReference type="HAMAP" id="MF_01875">
    <property type="entry name" value="Prokaryotic_Ku"/>
    <property type="match status" value="1"/>
</dbReference>
<feature type="region of interest" description="Disordered" evidence="4">
    <location>
        <begin position="254"/>
        <end position="276"/>
    </location>
</feature>
<dbReference type="GO" id="GO:0003690">
    <property type="term" value="F:double-stranded DNA binding"/>
    <property type="evidence" value="ECO:0007669"/>
    <property type="project" value="UniProtKB-UniRule"/>
</dbReference>
<dbReference type="PIRSF" id="PIRSF006493">
    <property type="entry name" value="Prok_Ku"/>
    <property type="match status" value="1"/>
</dbReference>
<dbReference type="SUPFAM" id="SSF100939">
    <property type="entry name" value="SPOC domain-like"/>
    <property type="match status" value="1"/>
</dbReference>
<proteinExistence type="inferred from homology"/>
<organism evidence="6 7">
    <name type="scientific">Calditerricola satsumensis</name>
    <dbReference type="NCBI Taxonomy" id="373054"/>
    <lineage>
        <taxon>Bacteria</taxon>
        <taxon>Bacillati</taxon>
        <taxon>Bacillota</taxon>
        <taxon>Bacilli</taxon>
        <taxon>Bacillales</taxon>
        <taxon>Bacillaceae</taxon>
        <taxon>Calditerricola</taxon>
    </lineage>
</organism>
<dbReference type="Gene3D" id="2.40.290.10">
    <property type="match status" value="1"/>
</dbReference>
<evidence type="ECO:0000256" key="1">
    <source>
        <dbReference type="ARBA" id="ARBA00023125"/>
    </source>
</evidence>
<evidence type="ECO:0000259" key="5">
    <source>
        <dbReference type="SMART" id="SM00559"/>
    </source>
</evidence>
<evidence type="ECO:0000256" key="3">
    <source>
        <dbReference type="HAMAP-Rule" id="MF_01875"/>
    </source>
</evidence>
<dbReference type="InterPro" id="IPR006164">
    <property type="entry name" value="DNA_bd_Ku70/Ku80"/>
</dbReference>
<dbReference type="EMBL" id="BMOF01000010">
    <property type="protein sequence ID" value="GGJ96338.1"/>
    <property type="molecule type" value="Genomic_DNA"/>
</dbReference>
<feature type="compositionally biased region" description="Basic residues" evidence="4">
    <location>
        <begin position="266"/>
        <end position="276"/>
    </location>
</feature>
<evidence type="ECO:0000313" key="6">
    <source>
        <dbReference type="EMBL" id="GGJ96338.1"/>
    </source>
</evidence>
<dbReference type="PANTHER" id="PTHR41251:SF1">
    <property type="entry name" value="NON-HOMOLOGOUS END JOINING PROTEIN KU"/>
    <property type="match status" value="1"/>
</dbReference>
<dbReference type="InterPro" id="IPR016194">
    <property type="entry name" value="SPOC-like_C_dom_sf"/>
</dbReference>
<name>A0A8J3BA60_9BACI</name>
<keyword evidence="2 3" id="KW-0233">DNA recombination</keyword>
<dbReference type="CDD" id="cd00789">
    <property type="entry name" value="KU_like"/>
    <property type="match status" value="1"/>
</dbReference>
<comment type="similarity">
    <text evidence="3">Belongs to the prokaryotic Ku family.</text>
</comment>
<comment type="subunit">
    <text evidence="3">Homodimer. Interacts with LigD.</text>
</comment>
<keyword evidence="1 3" id="KW-0238">DNA-binding</keyword>
<evidence type="ECO:0000313" key="7">
    <source>
        <dbReference type="Proteomes" id="UP000637720"/>
    </source>
</evidence>
<keyword evidence="7" id="KW-1185">Reference proteome</keyword>
<comment type="function">
    <text evidence="3">With LigD forms a non-homologous end joining (NHEJ) DNA repair enzyme, which repairs dsDNA breaks with reduced fidelity. Binds linear dsDNA with 5'- and 3'- overhangs but not closed circular dsDNA nor ssDNA. Recruits and stimulates the ligase activity of LigD.</text>
</comment>
<gene>
    <name evidence="3 6" type="primary">ku</name>
    <name evidence="6" type="ORF">GCM10007043_07800</name>
</gene>
<sequence>MTRVHTVWKGSISFGLVNIPVRLFAATEEKDIRFRYLHKTCHTPIEYVRRCPHCNEDVAWDDIVRGYEYEPGKFVILTEEDVSAVQPEARKAIEILDFVNLSEIDPVYFDKSYYLSPAENGEKAYALLRRAMEETGKIAIARVTMRAKASLCAVRVFRDALVLETLFYPDEVRSIRLVPNLPVEADLNEKEVRMAVQLVEHLSAPFEPEKYTDTYREALRALIAKKIEGEEVKVAPAPRPANVVDLMAALQASLEATQKDAPPAKRATRRRKKATG</sequence>
<dbReference type="GO" id="GO:0006303">
    <property type="term" value="P:double-strand break repair via nonhomologous end joining"/>
    <property type="evidence" value="ECO:0007669"/>
    <property type="project" value="UniProtKB-UniRule"/>
</dbReference>
<dbReference type="RefSeq" id="WP_373277087.1">
    <property type="nucleotide sequence ID" value="NZ_BMOF01000010.1"/>
</dbReference>
<evidence type="ECO:0000256" key="2">
    <source>
        <dbReference type="ARBA" id="ARBA00023172"/>
    </source>
</evidence>
<dbReference type="InterPro" id="IPR009187">
    <property type="entry name" value="Prok_Ku"/>
</dbReference>